<proteinExistence type="predicted"/>
<organism evidence="1 2">
    <name type="scientific">Favolaschia claudopus</name>
    <dbReference type="NCBI Taxonomy" id="2862362"/>
    <lineage>
        <taxon>Eukaryota</taxon>
        <taxon>Fungi</taxon>
        <taxon>Dikarya</taxon>
        <taxon>Basidiomycota</taxon>
        <taxon>Agaricomycotina</taxon>
        <taxon>Agaricomycetes</taxon>
        <taxon>Agaricomycetidae</taxon>
        <taxon>Agaricales</taxon>
        <taxon>Marasmiineae</taxon>
        <taxon>Mycenaceae</taxon>
        <taxon>Favolaschia</taxon>
    </lineage>
</organism>
<reference evidence="1 2" key="1">
    <citation type="journal article" date="2024" name="J Genomics">
        <title>Draft genome sequencing and assembly of Favolaschia claudopus CIRM-BRFM 2984 isolated from oak limbs.</title>
        <authorList>
            <person name="Navarro D."/>
            <person name="Drula E."/>
            <person name="Chaduli D."/>
            <person name="Cazenave R."/>
            <person name="Ahrendt S."/>
            <person name="Wang J."/>
            <person name="Lipzen A."/>
            <person name="Daum C."/>
            <person name="Barry K."/>
            <person name="Grigoriev I.V."/>
            <person name="Favel A."/>
            <person name="Rosso M.N."/>
            <person name="Martin F."/>
        </authorList>
    </citation>
    <scope>NUCLEOTIDE SEQUENCE [LARGE SCALE GENOMIC DNA]</scope>
    <source>
        <strain evidence="1 2">CIRM-BRFM 2984</strain>
    </source>
</reference>
<protein>
    <submittedName>
        <fullName evidence="1">Uncharacterized protein</fullName>
    </submittedName>
</protein>
<comment type="caution">
    <text evidence="1">The sequence shown here is derived from an EMBL/GenBank/DDBJ whole genome shotgun (WGS) entry which is preliminary data.</text>
</comment>
<evidence type="ECO:0000313" key="2">
    <source>
        <dbReference type="Proteomes" id="UP001362999"/>
    </source>
</evidence>
<dbReference type="AlphaFoldDB" id="A0AAW0EAM4"/>
<evidence type="ECO:0000313" key="1">
    <source>
        <dbReference type="EMBL" id="KAK7059990.1"/>
    </source>
</evidence>
<name>A0AAW0EAM4_9AGAR</name>
<gene>
    <name evidence="1" type="ORF">R3P38DRAFT_3168443</name>
</gene>
<accession>A0AAW0EAM4</accession>
<dbReference type="EMBL" id="JAWWNJ010000003">
    <property type="protein sequence ID" value="KAK7059990.1"/>
    <property type="molecule type" value="Genomic_DNA"/>
</dbReference>
<keyword evidence="2" id="KW-1185">Reference proteome</keyword>
<dbReference type="Proteomes" id="UP001362999">
    <property type="component" value="Unassembled WGS sequence"/>
</dbReference>
<sequence>MYLSPSVIDYIVWDSLVPSPVHAAQYRENTCRAVVKYMPIHPDPWVAAKSALSILDRLIPKLFIQGHQPSTEPMWNLSILTAERIEMNWAEAAVSHSGRQMRGGIRQDTLEPYLWNEFKMDNLNKLWGRWLRYNWSLPPLVSAEHVELEDGDGEVSADDVGC</sequence>